<keyword evidence="2" id="KW-1185">Reference proteome</keyword>
<proteinExistence type="predicted"/>
<reference evidence="1" key="1">
    <citation type="submission" date="2017-08" db="EMBL/GenBank/DDBJ databases">
        <authorList>
            <person name="Polle J.E."/>
            <person name="Barry K."/>
            <person name="Cushman J."/>
            <person name="Schmutz J."/>
            <person name="Tran D."/>
            <person name="Hathwaick L.T."/>
            <person name="Yim W.C."/>
            <person name="Jenkins J."/>
            <person name="Mckie-Krisberg Z.M."/>
            <person name="Prochnik S."/>
            <person name="Lindquist E."/>
            <person name="Dockter R.B."/>
            <person name="Adam C."/>
            <person name="Molina H."/>
            <person name="Bunkerborg J."/>
            <person name="Jin E."/>
            <person name="Buchheim M."/>
            <person name="Magnuson J."/>
        </authorList>
    </citation>
    <scope>NUCLEOTIDE SEQUENCE</scope>
    <source>
        <strain evidence="1">CCAP 19/18</strain>
    </source>
</reference>
<evidence type="ECO:0000313" key="1">
    <source>
        <dbReference type="EMBL" id="KAF5828501.1"/>
    </source>
</evidence>
<dbReference type="Proteomes" id="UP000815325">
    <property type="component" value="Unassembled WGS sequence"/>
</dbReference>
<evidence type="ECO:0000313" key="2">
    <source>
        <dbReference type="Proteomes" id="UP000815325"/>
    </source>
</evidence>
<protein>
    <submittedName>
        <fullName evidence="1">Uncharacterized protein</fullName>
    </submittedName>
</protein>
<gene>
    <name evidence="1" type="ORF">DUNSADRAFT_17498</name>
</gene>
<comment type="caution">
    <text evidence="1">The sequence shown here is derived from an EMBL/GenBank/DDBJ whole genome shotgun (WGS) entry which is preliminary data.</text>
</comment>
<dbReference type="EMBL" id="MU070294">
    <property type="protein sequence ID" value="KAF5828501.1"/>
    <property type="molecule type" value="Genomic_DNA"/>
</dbReference>
<name>A0ABQ7G1L5_DUNSA</name>
<accession>A0ABQ7G1L5</accession>
<sequence length="73" mass="8358">MTNTWNYAQSDILVASTFVRQAAAEVKENVRHLQQFCYVDYVLPPMSQIQAQKYHSTRAYTNILTPALAQPEP</sequence>
<organism evidence="1 2">
    <name type="scientific">Dunaliella salina</name>
    <name type="common">Green alga</name>
    <name type="synonym">Protococcus salinus</name>
    <dbReference type="NCBI Taxonomy" id="3046"/>
    <lineage>
        <taxon>Eukaryota</taxon>
        <taxon>Viridiplantae</taxon>
        <taxon>Chlorophyta</taxon>
        <taxon>core chlorophytes</taxon>
        <taxon>Chlorophyceae</taxon>
        <taxon>CS clade</taxon>
        <taxon>Chlamydomonadales</taxon>
        <taxon>Dunaliellaceae</taxon>
        <taxon>Dunaliella</taxon>
    </lineage>
</organism>